<protein>
    <submittedName>
        <fullName evidence="3">Polyhydroxybutyrate depolymerase</fullName>
    </submittedName>
</protein>
<evidence type="ECO:0000256" key="2">
    <source>
        <dbReference type="ARBA" id="ARBA00022801"/>
    </source>
</evidence>
<evidence type="ECO:0000256" key="1">
    <source>
        <dbReference type="ARBA" id="ARBA00022729"/>
    </source>
</evidence>
<dbReference type="Pfam" id="PF10503">
    <property type="entry name" value="Esterase_PHB"/>
    <property type="match status" value="1"/>
</dbReference>
<dbReference type="AlphaFoldDB" id="A0A1X1URV4"/>
<sequence>MLRVVAILGVVLVVAGCLTRQTTEPSTFIDGTSVHTINVGGLERTYRLYKPKGLPPSAPLVVMLHGGFGSGQQAEKAYGWDDLADASKFVVAYPDGLNRAWNVDGGGCCGRPAKEGVDDVAFITAVVGDIGRNIGVDPSREYATGISNGGIMSYTLACRTDVFAAIGPDAATQLDRCKSPHPTSIMHIHGTADRLVRYEGGRGEGWAHIDGPPVPKVNAFWRNVDHCGAPAISTSGSVTTSIAGCPDNRSVELVTVDGGGHQWPRFATEKLSEFFADHPR</sequence>
<dbReference type="OrthoDB" id="9767239at2"/>
<dbReference type="PROSITE" id="PS51257">
    <property type="entry name" value="PROKAR_LIPOPROTEIN"/>
    <property type="match status" value="1"/>
</dbReference>
<keyword evidence="2" id="KW-0378">Hydrolase</keyword>
<keyword evidence="4" id="KW-1185">Reference proteome</keyword>
<dbReference type="EMBL" id="LQOW01000024">
    <property type="protein sequence ID" value="ORV59517.1"/>
    <property type="molecule type" value="Genomic_DNA"/>
</dbReference>
<gene>
    <name evidence="3" type="ORF">AWC06_15315</name>
</gene>
<evidence type="ECO:0000313" key="4">
    <source>
        <dbReference type="Proteomes" id="UP000194000"/>
    </source>
</evidence>
<dbReference type="PANTHER" id="PTHR43037">
    <property type="entry name" value="UNNAMED PRODUCT-RELATED"/>
    <property type="match status" value="1"/>
</dbReference>
<dbReference type="STRING" id="1260918.AWC06_15315"/>
<dbReference type="RefSeq" id="WP_085197311.1">
    <property type="nucleotide sequence ID" value="NZ_JACKVI010000014.1"/>
</dbReference>
<dbReference type="InterPro" id="IPR050955">
    <property type="entry name" value="Plant_Biomass_Hydrol_Est"/>
</dbReference>
<dbReference type="GO" id="GO:0005576">
    <property type="term" value="C:extracellular region"/>
    <property type="evidence" value="ECO:0007669"/>
    <property type="project" value="InterPro"/>
</dbReference>
<proteinExistence type="predicted"/>
<dbReference type="InterPro" id="IPR029058">
    <property type="entry name" value="AB_hydrolase_fold"/>
</dbReference>
<accession>A0A1X1URV4</accession>
<organism evidence="3 4">
    <name type="scientific">Mycobacterium fragae</name>
    <dbReference type="NCBI Taxonomy" id="1260918"/>
    <lineage>
        <taxon>Bacteria</taxon>
        <taxon>Bacillati</taxon>
        <taxon>Actinomycetota</taxon>
        <taxon>Actinomycetes</taxon>
        <taxon>Mycobacteriales</taxon>
        <taxon>Mycobacteriaceae</taxon>
        <taxon>Mycobacterium</taxon>
    </lineage>
</organism>
<dbReference type="InterPro" id="IPR010126">
    <property type="entry name" value="Esterase_phb"/>
</dbReference>
<dbReference type="SUPFAM" id="SSF53474">
    <property type="entry name" value="alpha/beta-Hydrolases"/>
    <property type="match status" value="1"/>
</dbReference>
<name>A0A1X1URV4_9MYCO</name>
<dbReference type="Gene3D" id="3.40.50.1820">
    <property type="entry name" value="alpha/beta hydrolase"/>
    <property type="match status" value="1"/>
</dbReference>
<evidence type="ECO:0000313" key="3">
    <source>
        <dbReference type="EMBL" id="ORV59517.1"/>
    </source>
</evidence>
<reference evidence="3 4" key="1">
    <citation type="submission" date="2016-01" db="EMBL/GenBank/DDBJ databases">
        <title>The new phylogeny of the genus Mycobacterium.</title>
        <authorList>
            <person name="Tarcisio F."/>
            <person name="Conor M."/>
            <person name="Antonella G."/>
            <person name="Elisabetta G."/>
            <person name="Giulia F.S."/>
            <person name="Sara T."/>
            <person name="Anna F."/>
            <person name="Clotilde B."/>
            <person name="Roberto B."/>
            <person name="Veronica D.S."/>
            <person name="Fabio R."/>
            <person name="Monica P."/>
            <person name="Olivier J."/>
            <person name="Enrico T."/>
            <person name="Nicola S."/>
        </authorList>
    </citation>
    <scope>NUCLEOTIDE SEQUENCE [LARGE SCALE GENOMIC DNA]</scope>
    <source>
        <strain evidence="3 4">DSM 45731</strain>
    </source>
</reference>
<dbReference type="Proteomes" id="UP000194000">
    <property type="component" value="Unassembled WGS sequence"/>
</dbReference>
<dbReference type="GO" id="GO:0016787">
    <property type="term" value="F:hydrolase activity"/>
    <property type="evidence" value="ECO:0007669"/>
    <property type="project" value="UniProtKB-KW"/>
</dbReference>
<comment type="caution">
    <text evidence="3">The sequence shown here is derived from an EMBL/GenBank/DDBJ whole genome shotgun (WGS) entry which is preliminary data.</text>
</comment>
<keyword evidence="1" id="KW-0732">Signal</keyword>
<dbReference type="PANTHER" id="PTHR43037:SF1">
    <property type="entry name" value="BLL1128 PROTEIN"/>
    <property type="match status" value="1"/>
</dbReference>